<gene>
    <name evidence="1" type="ORF">GH754_03700</name>
</gene>
<name>A0A6G1X380_9BACI</name>
<dbReference type="Pfam" id="PF06569">
    <property type="entry name" value="DUF1128"/>
    <property type="match status" value="1"/>
</dbReference>
<protein>
    <submittedName>
        <fullName evidence="1">DUF1128 family protein</fullName>
    </submittedName>
</protein>
<dbReference type="EMBL" id="WJNH01000002">
    <property type="protein sequence ID" value="MRG85431.1"/>
    <property type="molecule type" value="Genomic_DNA"/>
</dbReference>
<evidence type="ECO:0000313" key="2">
    <source>
        <dbReference type="Proteomes" id="UP000480185"/>
    </source>
</evidence>
<accession>A0A6G1X380</accession>
<dbReference type="Proteomes" id="UP000480185">
    <property type="component" value="Unassembled WGS sequence"/>
</dbReference>
<dbReference type="OrthoDB" id="2361695at2"/>
<dbReference type="InterPro" id="IPR009507">
    <property type="entry name" value="UPF0435"/>
</dbReference>
<dbReference type="AlphaFoldDB" id="A0A6G1X380"/>
<sequence length="73" mass="8668">MNLNEATEQNLSYIIEQLAEQLQVINRSVLDPKYFDIKNYNEIKSMYDMVKNKQLSVSEIQAIIEELRNFRAK</sequence>
<evidence type="ECO:0000313" key="1">
    <source>
        <dbReference type="EMBL" id="MRG85431.1"/>
    </source>
</evidence>
<reference evidence="1 2" key="1">
    <citation type="submission" date="2019-11" db="EMBL/GenBank/DDBJ databases">
        <authorList>
            <person name="Li J."/>
        </authorList>
    </citation>
    <scope>NUCLEOTIDE SEQUENCE [LARGE SCALE GENOMIC DNA]</scope>
    <source>
        <strain evidence="1 2">J4</strain>
    </source>
</reference>
<organism evidence="1 2">
    <name type="scientific">Salinibacillus xinjiangensis</name>
    <dbReference type="NCBI Taxonomy" id="1229268"/>
    <lineage>
        <taxon>Bacteria</taxon>
        <taxon>Bacillati</taxon>
        <taxon>Bacillota</taxon>
        <taxon>Bacilli</taxon>
        <taxon>Bacillales</taxon>
        <taxon>Bacillaceae</taxon>
        <taxon>Salinibacillus</taxon>
    </lineage>
</organism>
<proteinExistence type="predicted"/>
<keyword evidence="2" id="KW-1185">Reference proteome</keyword>
<dbReference type="RefSeq" id="WP_153727384.1">
    <property type="nucleotide sequence ID" value="NZ_WJNH01000002.1"/>
</dbReference>
<comment type="caution">
    <text evidence="1">The sequence shown here is derived from an EMBL/GenBank/DDBJ whole genome shotgun (WGS) entry which is preliminary data.</text>
</comment>